<dbReference type="GO" id="GO:0009279">
    <property type="term" value="C:cell outer membrane"/>
    <property type="evidence" value="ECO:0007669"/>
    <property type="project" value="UniProtKB-SubCell"/>
</dbReference>
<keyword evidence="13" id="KW-0998">Cell outer membrane</keyword>
<evidence type="ECO:0000256" key="9">
    <source>
        <dbReference type="ARBA" id="ARBA00023065"/>
    </source>
</evidence>
<keyword evidence="5" id="KW-0762">Sugar transport</keyword>
<keyword evidence="12" id="KW-0564">Palmitate</keyword>
<dbReference type="GO" id="GO:0046930">
    <property type="term" value="C:pore complex"/>
    <property type="evidence" value="ECO:0007669"/>
    <property type="project" value="UniProtKB-KW"/>
</dbReference>
<evidence type="ECO:0000256" key="11">
    <source>
        <dbReference type="ARBA" id="ARBA00023136"/>
    </source>
</evidence>
<evidence type="ECO:0000256" key="2">
    <source>
        <dbReference type="ARBA" id="ARBA00009450"/>
    </source>
</evidence>
<keyword evidence="10" id="KW-0626">Porin</keyword>
<evidence type="ECO:0000259" key="16">
    <source>
        <dbReference type="Pfam" id="PF22461"/>
    </source>
</evidence>
<keyword evidence="7" id="KW-0732">Signal</keyword>
<keyword evidence="11" id="KW-0472">Membrane</keyword>
<proteinExistence type="inferred from homology"/>
<protein>
    <submittedName>
        <fullName evidence="17">Polysaccharide export outer membrane protein</fullName>
    </submittedName>
</protein>
<evidence type="ECO:0000313" key="17">
    <source>
        <dbReference type="EMBL" id="MBB3185956.1"/>
    </source>
</evidence>
<organism evidence="17 18">
    <name type="scientific">Microbacter margulisiae</name>
    <dbReference type="NCBI Taxonomy" id="1350067"/>
    <lineage>
        <taxon>Bacteria</taxon>
        <taxon>Pseudomonadati</taxon>
        <taxon>Bacteroidota</taxon>
        <taxon>Bacteroidia</taxon>
        <taxon>Bacteroidales</taxon>
        <taxon>Porphyromonadaceae</taxon>
        <taxon>Microbacter</taxon>
    </lineage>
</organism>
<sequence>MGCLLLITLLLTSCNAEKKIVYAQKSGSYPNLNDTTVIVPSQKIKIGDLLIITVNTPTPELSIPFNLPLVPTPASNMVNTTSATTAVALQTYLVDLDGNITFPVIGKIHAEGMTKMELESTLKSDIYPHYMKEIPIINVRYANYRISVLGEVAHPGVFTVNNEQISVFEALAMAGDMTIFGKRNNVLLIRQDSNGKRETYRLNLTDKNIIKSPYFFLQQDDILYVQPNKPKARSSAFSTAETISISIVGTLISLASLVVTLAKH</sequence>
<evidence type="ECO:0000313" key="18">
    <source>
        <dbReference type="Proteomes" id="UP000544222"/>
    </source>
</evidence>
<keyword evidence="14" id="KW-0449">Lipoprotein</keyword>
<comment type="subcellular location">
    <subcellularLocation>
        <location evidence="1">Cell outer membrane</location>
        <topology evidence="1">Multi-pass membrane protein</topology>
    </subcellularLocation>
</comment>
<evidence type="ECO:0000256" key="14">
    <source>
        <dbReference type="ARBA" id="ARBA00023288"/>
    </source>
</evidence>
<reference evidence="17 18" key="1">
    <citation type="submission" date="2020-08" db="EMBL/GenBank/DDBJ databases">
        <title>Genomic Encyclopedia of Type Strains, Phase IV (KMG-IV): sequencing the most valuable type-strain genomes for metagenomic binning, comparative biology and taxonomic classification.</title>
        <authorList>
            <person name="Goeker M."/>
        </authorList>
    </citation>
    <scope>NUCLEOTIDE SEQUENCE [LARGE SCALE GENOMIC DNA]</scope>
    <source>
        <strain evidence="17 18">DSM 27471</strain>
    </source>
</reference>
<evidence type="ECO:0000256" key="8">
    <source>
        <dbReference type="ARBA" id="ARBA00023047"/>
    </source>
</evidence>
<evidence type="ECO:0000259" key="15">
    <source>
        <dbReference type="Pfam" id="PF02563"/>
    </source>
</evidence>
<dbReference type="EMBL" id="JACHYB010000001">
    <property type="protein sequence ID" value="MBB3185956.1"/>
    <property type="molecule type" value="Genomic_DNA"/>
</dbReference>
<evidence type="ECO:0000256" key="3">
    <source>
        <dbReference type="ARBA" id="ARBA00022448"/>
    </source>
</evidence>
<feature type="domain" description="SLBB" evidence="16">
    <location>
        <begin position="145"/>
        <end position="225"/>
    </location>
</feature>
<accession>A0A7W5DND8</accession>
<keyword evidence="4" id="KW-1134">Transmembrane beta strand</keyword>
<dbReference type="Pfam" id="PF22461">
    <property type="entry name" value="SLBB_2"/>
    <property type="match status" value="1"/>
</dbReference>
<keyword evidence="6" id="KW-0812">Transmembrane</keyword>
<evidence type="ECO:0000256" key="1">
    <source>
        <dbReference type="ARBA" id="ARBA00004571"/>
    </source>
</evidence>
<keyword evidence="9" id="KW-0406">Ion transport</keyword>
<comment type="caution">
    <text evidence="17">The sequence shown here is derived from an EMBL/GenBank/DDBJ whole genome shotgun (WGS) entry which is preliminary data.</text>
</comment>
<dbReference type="Pfam" id="PF02563">
    <property type="entry name" value="Poly_export"/>
    <property type="match status" value="1"/>
</dbReference>
<keyword evidence="3" id="KW-0813">Transport</keyword>
<evidence type="ECO:0000256" key="5">
    <source>
        <dbReference type="ARBA" id="ARBA00022597"/>
    </source>
</evidence>
<gene>
    <name evidence="17" type="ORF">FHX64_000119</name>
</gene>
<comment type="similarity">
    <text evidence="2">Belongs to the BexD/CtrA/VexA family.</text>
</comment>
<dbReference type="InterPro" id="IPR049712">
    <property type="entry name" value="Poly_export"/>
</dbReference>
<evidence type="ECO:0000256" key="6">
    <source>
        <dbReference type="ARBA" id="ARBA00022692"/>
    </source>
</evidence>
<name>A0A7W5DND8_9PORP</name>
<dbReference type="AlphaFoldDB" id="A0A7W5DND8"/>
<dbReference type="InterPro" id="IPR054765">
    <property type="entry name" value="SLBB_dom"/>
</dbReference>
<evidence type="ECO:0000256" key="13">
    <source>
        <dbReference type="ARBA" id="ARBA00023237"/>
    </source>
</evidence>
<keyword evidence="8" id="KW-0625">Polysaccharide transport</keyword>
<dbReference type="GO" id="GO:0015159">
    <property type="term" value="F:polysaccharide transmembrane transporter activity"/>
    <property type="evidence" value="ECO:0007669"/>
    <property type="project" value="InterPro"/>
</dbReference>
<dbReference type="RefSeq" id="WP_183411896.1">
    <property type="nucleotide sequence ID" value="NZ_JACHYB010000001.1"/>
</dbReference>
<dbReference type="GO" id="GO:0015288">
    <property type="term" value="F:porin activity"/>
    <property type="evidence" value="ECO:0007669"/>
    <property type="project" value="UniProtKB-KW"/>
</dbReference>
<dbReference type="Proteomes" id="UP000544222">
    <property type="component" value="Unassembled WGS sequence"/>
</dbReference>
<evidence type="ECO:0000256" key="10">
    <source>
        <dbReference type="ARBA" id="ARBA00023114"/>
    </source>
</evidence>
<feature type="domain" description="Polysaccharide export protein N-terminal" evidence="15">
    <location>
        <begin position="42"/>
        <end position="140"/>
    </location>
</feature>
<keyword evidence="18" id="KW-1185">Reference proteome</keyword>
<evidence type="ECO:0000256" key="7">
    <source>
        <dbReference type="ARBA" id="ARBA00022729"/>
    </source>
</evidence>
<dbReference type="Gene3D" id="3.10.560.10">
    <property type="entry name" value="Outer membrane lipoprotein wza domain like"/>
    <property type="match status" value="1"/>
</dbReference>
<dbReference type="PANTHER" id="PTHR33619:SF3">
    <property type="entry name" value="POLYSACCHARIDE EXPORT PROTEIN GFCE-RELATED"/>
    <property type="match status" value="1"/>
</dbReference>
<dbReference type="PANTHER" id="PTHR33619">
    <property type="entry name" value="POLYSACCHARIDE EXPORT PROTEIN GFCE-RELATED"/>
    <property type="match status" value="1"/>
</dbReference>
<evidence type="ECO:0000256" key="12">
    <source>
        <dbReference type="ARBA" id="ARBA00023139"/>
    </source>
</evidence>
<evidence type="ECO:0000256" key="4">
    <source>
        <dbReference type="ARBA" id="ARBA00022452"/>
    </source>
</evidence>
<dbReference type="GO" id="GO:0006811">
    <property type="term" value="P:monoatomic ion transport"/>
    <property type="evidence" value="ECO:0007669"/>
    <property type="project" value="UniProtKB-KW"/>
</dbReference>
<dbReference type="InterPro" id="IPR003715">
    <property type="entry name" value="Poly_export_N"/>
</dbReference>